<protein>
    <recommendedName>
        <fullName evidence="2">T6SS Phospholipase effector Tle1-like catalytic domain-containing protein</fullName>
    </recommendedName>
</protein>
<dbReference type="PANTHER" id="PTHR33840:SF16">
    <property type="entry name" value="DUF2235 DOMAIN-CONTAINING PROTEIN"/>
    <property type="match status" value="1"/>
</dbReference>
<comment type="caution">
    <text evidence="3">The sequence shown here is derived from an EMBL/GenBank/DDBJ whole genome shotgun (WGS) entry which is preliminary data.</text>
</comment>
<name>A0A1S9RPZ2_PENBI</name>
<evidence type="ECO:0000256" key="1">
    <source>
        <dbReference type="SAM" id="MobiDB-lite"/>
    </source>
</evidence>
<feature type="domain" description="T6SS Phospholipase effector Tle1-like catalytic" evidence="2">
    <location>
        <begin position="435"/>
        <end position="752"/>
    </location>
</feature>
<dbReference type="InterPro" id="IPR001128">
    <property type="entry name" value="Cyt_P450"/>
</dbReference>
<dbReference type="EMBL" id="LJBN01000125">
    <property type="protein sequence ID" value="OOQ87436.1"/>
    <property type="molecule type" value="Genomic_DNA"/>
</dbReference>
<dbReference type="InterPro" id="IPR036396">
    <property type="entry name" value="Cyt_P450_sf"/>
</dbReference>
<dbReference type="GO" id="GO:0017000">
    <property type="term" value="P:antibiotic biosynthetic process"/>
    <property type="evidence" value="ECO:0007669"/>
    <property type="project" value="UniProtKB-ARBA"/>
</dbReference>
<dbReference type="Pfam" id="PF09994">
    <property type="entry name" value="T6SS_Tle1-like_cat"/>
    <property type="match status" value="1"/>
</dbReference>
<dbReference type="GO" id="GO:0072330">
    <property type="term" value="P:monocarboxylic acid biosynthetic process"/>
    <property type="evidence" value="ECO:0007669"/>
    <property type="project" value="UniProtKB-ARBA"/>
</dbReference>
<dbReference type="GO" id="GO:0004497">
    <property type="term" value="F:monooxygenase activity"/>
    <property type="evidence" value="ECO:0007669"/>
    <property type="project" value="InterPro"/>
</dbReference>
<organism evidence="3 4">
    <name type="scientific">Penicillium brasilianum</name>
    <dbReference type="NCBI Taxonomy" id="104259"/>
    <lineage>
        <taxon>Eukaryota</taxon>
        <taxon>Fungi</taxon>
        <taxon>Dikarya</taxon>
        <taxon>Ascomycota</taxon>
        <taxon>Pezizomycotina</taxon>
        <taxon>Eurotiomycetes</taxon>
        <taxon>Eurotiomycetidae</taxon>
        <taxon>Eurotiales</taxon>
        <taxon>Aspergillaceae</taxon>
        <taxon>Penicillium</taxon>
    </lineage>
</organism>
<dbReference type="AlphaFoldDB" id="A0A1S9RPZ2"/>
<sequence>MSMLWIWGTVLGASALVIKIIYEYFFSPLSNIPNAGLLAPISRLLWEFPLEYRGQLTLELPKLHKRLGPLVRIGPNEVSFYSLDIYKKVHAPNSAFIKDPRVYGQFVQDGHPALFSITDAKEHAQRRRHMGVLFNRSRVPSLIPMMLDQISRFNDLLANLHQKGPIDLVPTCRALEADVMSRFAFGSPIGAIDSLSIGKELSIVKENDLKSSKMPLYTKFPFATQIYDAISYSIFDLTGWDISSVASSRLFDRWANDQLDKSLDSEKAPDISFLKVMAGLRLSTQSALSEAKEMLGPGTDTTSATLAHILWALSLNEDLQNQLFLELDAAQWPTDMSALESLPLLVACVKEGIRWTGAAAAMLPRMVPKGGAILAEKYVEGGAAAPLSGVDRQPRAGGQDHVHRLPMSLNSKTNPQSTDTSATLGRVAPAEKPTKPLILLCDGTWCGREADTKSNIYKLAERIGFNFQDEAEAHRDTSRVCYIEGVGLGSSFSDYIFNGVTAQDIARQCIEAYEFIVRNYTYPDHEIWMFGLSRGAYLVRAVAGMINNCGIIKPITLDGAIDIPQTRLLCEAVYDIYRSSYSVDAPHSDQSHTFRRLKSWPLIGDEDRANSTAPRFLPPIKFMGLFDTVGGLGLPEFTGGVGLDWPAFYDQNISTAVENVYHAVSLHDRLYVFQPCLVNRNAKRHNKCWGNFGVTKEEWLPGMHYDLGRQRFRFLREFGGGKLEQVLARWRFASKIIEPNHVLADFALRWMLLAIRAHNPQQQAAYQVIPRIDRFIQDLTRDIRERAQDPGRVGDGDVYGRILYYAPFGSFLLDIMRVLRGTRGKVSAIYQLFFDLRDRHIPDQGATVYDFRHFDLNIAASLEEVGNISEQRYPSNSYAKWISKQ</sequence>
<dbReference type="SUPFAM" id="SSF53474">
    <property type="entry name" value="alpha/beta-Hydrolases"/>
    <property type="match status" value="1"/>
</dbReference>
<accession>A0A1S9RPZ2</accession>
<dbReference type="Proteomes" id="UP000190744">
    <property type="component" value="Unassembled WGS sequence"/>
</dbReference>
<dbReference type="SUPFAM" id="SSF48264">
    <property type="entry name" value="Cytochrome P450"/>
    <property type="match status" value="1"/>
</dbReference>
<dbReference type="Gene3D" id="1.10.630.10">
    <property type="entry name" value="Cytochrome P450"/>
    <property type="match status" value="1"/>
</dbReference>
<evidence type="ECO:0000313" key="4">
    <source>
        <dbReference type="Proteomes" id="UP000190744"/>
    </source>
</evidence>
<gene>
    <name evidence="3" type="ORF">PEBR_17474</name>
</gene>
<dbReference type="InterPro" id="IPR029058">
    <property type="entry name" value="AB_hydrolase_fold"/>
</dbReference>
<reference evidence="4" key="1">
    <citation type="submission" date="2015-09" db="EMBL/GenBank/DDBJ databases">
        <authorList>
            <person name="Fill T.P."/>
            <person name="Baretta J.F."/>
            <person name="de Almeida L.G."/>
            <person name="Rocha M."/>
            <person name="de Souza D.H."/>
            <person name="Malavazi I."/>
            <person name="Cerdeira L.T."/>
            <person name="Hong H."/>
            <person name="Samborskyy M."/>
            <person name="de Vasconcelos A.T."/>
            <person name="Leadlay P."/>
            <person name="Rodrigues-Filho E."/>
        </authorList>
    </citation>
    <scope>NUCLEOTIDE SEQUENCE [LARGE SCALE GENOMIC DNA]</scope>
    <source>
        <strain evidence="4">LaBioMMi 136</strain>
    </source>
</reference>
<dbReference type="InterPro" id="IPR018712">
    <property type="entry name" value="Tle1-like_cat"/>
</dbReference>
<dbReference type="GO" id="GO:0005506">
    <property type="term" value="F:iron ion binding"/>
    <property type="evidence" value="ECO:0007669"/>
    <property type="project" value="InterPro"/>
</dbReference>
<dbReference type="Pfam" id="PF00067">
    <property type="entry name" value="p450"/>
    <property type="match status" value="1"/>
</dbReference>
<feature type="compositionally biased region" description="Polar residues" evidence="1">
    <location>
        <begin position="408"/>
        <end position="422"/>
    </location>
</feature>
<dbReference type="GO" id="GO:0016705">
    <property type="term" value="F:oxidoreductase activity, acting on paired donors, with incorporation or reduction of molecular oxygen"/>
    <property type="evidence" value="ECO:0007669"/>
    <property type="project" value="InterPro"/>
</dbReference>
<evidence type="ECO:0000259" key="2">
    <source>
        <dbReference type="Pfam" id="PF09994"/>
    </source>
</evidence>
<feature type="compositionally biased region" description="Basic and acidic residues" evidence="1">
    <location>
        <begin position="392"/>
        <end position="403"/>
    </location>
</feature>
<evidence type="ECO:0000313" key="3">
    <source>
        <dbReference type="EMBL" id="OOQ87436.1"/>
    </source>
</evidence>
<feature type="region of interest" description="Disordered" evidence="1">
    <location>
        <begin position="389"/>
        <end position="422"/>
    </location>
</feature>
<proteinExistence type="predicted"/>
<dbReference type="GO" id="GO:0043386">
    <property type="term" value="P:mycotoxin biosynthetic process"/>
    <property type="evidence" value="ECO:0007669"/>
    <property type="project" value="UniProtKB-ARBA"/>
</dbReference>
<dbReference type="PANTHER" id="PTHR33840">
    <property type="match status" value="1"/>
</dbReference>
<dbReference type="GO" id="GO:0020037">
    <property type="term" value="F:heme binding"/>
    <property type="evidence" value="ECO:0007669"/>
    <property type="project" value="InterPro"/>
</dbReference>